<evidence type="ECO:0000313" key="8">
    <source>
        <dbReference type="Proteomes" id="UP001165498"/>
    </source>
</evidence>
<evidence type="ECO:0000313" key="7">
    <source>
        <dbReference type="EMBL" id="MCQ4167118.1"/>
    </source>
</evidence>
<comment type="catalytic activity">
    <reaction evidence="4 6">
        <text>L-kynurenine + H2O = anthranilate + L-alanine + H(+)</text>
        <dbReference type="Rhea" id="RHEA:16813"/>
        <dbReference type="ChEBI" id="CHEBI:15377"/>
        <dbReference type="ChEBI" id="CHEBI:15378"/>
        <dbReference type="ChEBI" id="CHEBI:16567"/>
        <dbReference type="ChEBI" id="CHEBI:57959"/>
        <dbReference type="ChEBI" id="CHEBI:57972"/>
        <dbReference type="EC" id="3.7.1.3"/>
    </reaction>
</comment>
<feature type="binding site" evidence="4">
    <location>
        <position position="225"/>
    </location>
    <ligand>
        <name>pyridoxal 5'-phosphate</name>
        <dbReference type="ChEBI" id="CHEBI:597326"/>
    </ligand>
</feature>
<comment type="catalytic activity">
    <reaction evidence="6">
        <text>3-hydroxy-L-kynurenine + H2O = 3-hydroxyanthranilate + L-alanine + H(+)</text>
        <dbReference type="Rhea" id="RHEA:25143"/>
        <dbReference type="ChEBI" id="CHEBI:15377"/>
        <dbReference type="ChEBI" id="CHEBI:15378"/>
        <dbReference type="ChEBI" id="CHEBI:36559"/>
        <dbReference type="ChEBI" id="CHEBI:57972"/>
        <dbReference type="ChEBI" id="CHEBI:58125"/>
        <dbReference type="EC" id="3.7.1.3"/>
    </reaction>
</comment>
<dbReference type="Pfam" id="PF22580">
    <property type="entry name" value="KYNU_C"/>
    <property type="match status" value="1"/>
</dbReference>
<feature type="binding site" evidence="4">
    <location>
        <position position="247"/>
    </location>
    <ligand>
        <name>pyridoxal 5'-phosphate</name>
        <dbReference type="ChEBI" id="CHEBI:597326"/>
    </ligand>
</feature>
<keyword evidence="8" id="KW-1185">Reference proteome</keyword>
<comment type="caution">
    <text evidence="7">The sequence shown here is derived from an EMBL/GenBank/DDBJ whole genome shotgun (WGS) entry which is preliminary data.</text>
</comment>
<feature type="binding site" evidence="4">
    <location>
        <begin position="137"/>
        <end position="140"/>
    </location>
    <ligand>
        <name>pyridoxal 5'-phosphate</name>
        <dbReference type="ChEBI" id="CHEBI:597326"/>
    </ligand>
</feature>
<dbReference type="InterPro" id="IPR015424">
    <property type="entry name" value="PyrdxlP-dep_Trfase"/>
</dbReference>
<evidence type="ECO:0000256" key="6">
    <source>
        <dbReference type="PIRNR" id="PIRNR038800"/>
    </source>
</evidence>
<sequence length="429" mass="47613">MSSMQEFQPGLEWARAQDAADELAGFRSEFCIPPHGTDEQVYLCGNSLGLLPRATRQAVLDELDDWSTHAVEAHFRGRHPWMPYHSFVREHLAALVGAEPAEVVAMNSLTANLHLMLVSFYRPTPERHAILLEKRAFPSDQYALQSQVRLHGYDPATALIELEGDEAEGTISLDAVARVLEQHGERIAVVVLPGVQYLTGQVFDLKTITALAHAKGCIVGFDLAHAVGNVPVNLHDSGCDFAVWCHYKYCNSGPGAVAGCFVHARHAHSERPRLAGWWGHDQSTRFQMGPDFVPTPGADGWQLSNPPILALAPLRVSLQIFARAGIDRLRAKSLRLTGYLAQLIAHEVPQVLDVLTPTEPQRRGCQLSLRVKGPRDSGRALYEYLGSRGVVGDWREPDVIRVAPTALYNRFEDAWRFVDTVKHWHAGRN</sequence>
<feature type="binding site" evidence="4">
    <location>
        <position position="110"/>
    </location>
    <ligand>
        <name>pyridoxal 5'-phosphate</name>
        <dbReference type="ChEBI" id="CHEBI:597326"/>
    </ligand>
</feature>
<dbReference type="NCBIfam" id="TIGR01814">
    <property type="entry name" value="kynureninase"/>
    <property type="match status" value="1"/>
</dbReference>
<organism evidence="7 8">
    <name type="scientific">Tahibacter harae</name>
    <dbReference type="NCBI Taxonomy" id="2963937"/>
    <lineage>
        <taxon>Bacteria</taxon>
        <taxon>Pseudomonadati</taxon>
        <taxon>Pseudomonadota</taxon>
        <taxon>Gammaproteobacteria</taxon>
        <taxon>Lysobacterales</taxon>
        <taxon>Rhodanobacteraceae</taxon>
        <taxon>Tahibacter</taxon>
    </lineage>
</organism>
<proteinExistence type="inferred from homology"/>
<feature type="binding site" evidence="4">
    <location>
        <position position="305"/>
    </location>
    <ligand>
        <name>pyridoxal 5'-phosphate</name>
        <dbReference type="ChEBI" id="CHEBI:597326"/>
    </ligand>
</feature>
<keyword evidence="1 4" id="KW-0662">Pyridine nucleotide biosynthesis</keyword>
<dbReference type="Gene3D" id="3.40.640.10">
    <property type="entry name" value="Type I PLP-dependent aspartate aminotransferase-like (Major domain)"/>
    <property type="match status" value="1"/>
</dbReference>
<accession>A0ABT1QXW2</accession>
<comment type="caution">
    <text evidence="4">Lacks conserved residue(s) required for the propagation of feature annotation.</text>
</comment>
<keyword evidence="2 4" id="KW-0378">Hydrolase</keyword>
<feature type="binding site" evidence="4">
    <location>
        <position position="277"/>
    </location>
    <ligand>
        <name>pyridoxal 5'-phosphate</name>
        <dbReference type="ChEBI" id="CHEBI:597326"/>
    </ligand>
</feature>
<dbReference type="GO" id="GO:0030429">
    <property type="term" value="F:kynureninase activity"/>
    <property type="evidence" value="ECO:0007669"/>
    <property type="project" value="UniProtKB-EC"/>
</dbReference>
<feature type="binding site" evidence="4">
    <location>
        <position position="109"/>
    </location>
    <ligand>
        <name>pyridoxal 5'-phosphate</name>
        <dbReference type="ChEBI" id="CHEBI:597326"/>
    </ligand>
</feature>
<dbReference type="PIRSF" id="PIRSF038800">
    <property type="entry name" value="KYNU"/>
    <property type="match status" value="1"/>
</dbReference>
<evidence type="ECO:0000256" key="2">
    <source>
        <dbReference type="ARBA" id="ARBA00022801"/>
    </source>
</evidence>
<dbReference type="PANTHER" id="PTHR14084">
    <property type="entry name" value="KYNURENINASE"/>
    <property type="match status" value="1"/>
</dbReference>
<comment type="pathway">
    <text evidence="4 6">Cofactor biosynthesis; NAD(+) biosynthesis; quinolinate from L-kynurenine: step 2/3.</text>
</comment>
<reference evidence="7" key="1">
    <citation type="submission" date="2022-07" db="EMBL/GenBank/DDBJ databases">
        <title>Tahibacter sp., a new gammaproteobacterium isolated from the silt sample collected at pig farm.</title>
        <authorList>
            <person name="Chen H."/>
        </authorList>
    </citation>
    <scope>NUCLEOTIDE SEQUENCE</scope>
    <source>
        <strain evidence="7">P2K</strain>
    </source>
</reference>
<comment type="pathway">
    <text evidence="4 6">Amino-acid degradation; L-kynurenine degradation; L-alanine and anthranilate from L-kynurenine: step 1/1.</text>
</comment>
<evidence type="ECO:0000256" key="4">
    <source>
        <dbReference type="HAMAP-Rule" id="MF_01970"/>
    </source>
</evidence>
<dbReference type="EC" id="3.7.1.3" evidence="4 5"/>
<comment type="subunit">
    <text evidence="4 6">Homodimer.</text>
</comment>
<feature type="binding site" evidence="4">
    <location>
        <position position="222"/>
    </location>
    <ligand>
        <name>pyridoxal 5'-phosphate</name>
        <dbReference type="ChEBI" id="CHEBI:597326"/>
    </ligand>
</feature>
<gene>
    <name evidence="4 7" type="primary">kynU</name>
    <name evidence="7" type="ORF">NM961_20575</name>
</gene>
<dbReference type="EMBL" id="JANFQO010000025">
    <property type="protein sequence ID" value="MCQ4167118.1"/>
    <property type="molecule type" value="Genomic_DNA"/>
</dbReference>
<name>A0ABT1QXW2_9GAMM</name>
<evidence type="ECO:0000256" key="5">
    <source>
        <dbReference type="NCBIfam" id="TIGR01814"/>
    </source>
</evidence>
<dbReference type="PANTHER" id="PTHR14084:SF0">
    <property type="entry name" value="KYNURENINASE"/>
    <property type="match status" value="1"/>
</dbReference>
<dbReference type="HAMAP" id="MF_01970">
    <property type="entry name" value="Kynureninase"/>
    <property type="match status" value="1"/>
</dbReference>
<evidence type="ECO:0000256" key="1">
    <source>
        <dbReference type="ARBA" id="ARBA00022642"/>
    </source>
</evidence>
<comment type="function">
    <text evidence="4 6">Catalyzes the cleavage of L-kynurenine (L-Kyn) and L-3-hydroxykynurenine (L-3OHKyn) into anthranilic acid (AA) and 3-hydroxyanthranilic acid (3-OHAA), respectively.</text>
</comment>
<dbReference type="Gene3D" id="3.90.1150.10">
    <property type="entry name" value="Aspartate Aminotransferase, domain 1"/>
    <property type="match status" value="1"/>
</dbReference>
<comment type="cofactor">
    <cofactor evidence="4 6">
        <name>pyridoxal 5'-phosphate</name>
        <dbReference type="ChEBI" id="CHEBI:597326"/>
    </cofactor>
</comment>
<feature type="modified residue" description="N6-(pyridoxal phosphate)lysine" evidence="4">
    <location>
        <position position="248"/>
    </location>
</feature>
<protein>
    <recommendedName>
        <fullName evidence="4 5">Kynureninase</fullName>
        <ecNumber evidence="4 5">3.7.1.3</ecNumber>
    </recommendedName>
    <alternativeName>
        <fullName evidence="4">L-kynurenine hydrolase</fullName>
    </alternativeName>
</protein>
<evidence type="ECO:0000256" key="3">
    <source>
        <dbReference type="ARBA" id="ARBA00022898"/>
    </source>
</evidence>
<dbReference type="SUPFAM" id="SSF53383">
    <property type="entry name" value="PLP-dependent transferases"/>
    <property type="match status" value="1"/>
</dbReference>
<comment type="similarity">
    <text evidence="4 6">Belongs to the kynureninase family.</text>
</comment>
<dbReference type="InterPro" id="IPR015422">
    <property type="entry name" value="PyrdxlP-dep_Trfase_small"/>
</dbReference>
<dbReference type="InterPro" id="IPR010111">
    <property type="entry name" value="Kynureninase"/>
</dbReference>
<keyword evidence="3 4" id="KW-0663">Pyridoxal phosphate</keyword>
<dbReference type="InterPro" id="IPR015421">
    <property type="entry name" value="PyrdxlP-dep_Trfase_major"/>
</dbReference>
<dbReference type="Proteomes" id="UP001165498">
    <property type="component" value="Unassembled WGS sequence"/>
</dbReference>